<proteinExistence type="predicted"/>
<evidence type="ECO:0000259" key="1">
    <source>
        <dbReference type="SMART" id="SM00953"/>
    </source>
</evidence>
<sequence length="231" mass="25445">MALLDTLTRFDGDVVRNITSLRHSQNLFDDLVPDTGAQSAAVLAEMAVRPAGRGVIQRGLAYSEAVLYPFTADAIVGSRFADGTTRAWYGALDEATALAETCYHALQQVLAIEGVEQPVIRHRCVYLVHAAGLFVDVRGKETGHPELVANDYTATQSIGHYLARQGQAGLLYPSARWRDGDCLVTFREDPLGNARVSHYLTYRIDPVARHVDVERQTGVLHTRLSEGDLRR</sequence>
<dbReference type="OrthoDB" id="9795903at2"/>
<reference evidence="2 3" key="1">
    <citation type="submission" date="2019-03" db="EMBL/GenBank/DDBJ databases">
        <title>Genomic Encyclopedia of Type Strains, Phase IV (KMG-IV): sequencing the most valuable type-strain genomes for metagenomic binning, comparative biology and taxonomic classification.</title>
        <authorList>
            <person name="Goeker M."/>
        </authorList>
    </citation>
    <scope>NUCLEOTIDE SEQUENCE [LARGE SCALE GENOMIC DNA]</scope>
    <source>
        <strain evidence="2 3">DSM 21944</strain>
    </source>
</reference>
<name>A0A4R3LIF5_9GAMM</name>
<feature type="domain" description="RES" evidence="1">
    <location>
        <begin position="69"/>
        <end position="197"/>
    </location>
</feature>
<accession>A0A4R3LIF5</accession>
<dbReference type="RefSeq" id="WP_123521130.1">
    <property type="nucleotide sequence ID" value="NZ_JBHLWF010000085.1"/>
</dbReference>
<dbReference type="SMART" id="SM00953">
    <property type="entry name" value="RES"/>
    <property type="match status" value="1"/>
</dbReference>
<comment type="caution">
    <text evidence="2">The sequence shown here is derived from an EMBL/GenBank/DDBJ whole genome shotgun (WGS) entry which is preliminary data.</text>
</comment>
<protein>
    <submittedName>
        <fullName evidence="2">RES domain-containing protein</fullName>
    </submittedName>
</protein>
<evidence type="ECO:0000313" key="3">
    <source>
        <dbReference type="Proteomes" id="UP000294599"/>
    </source>
</evidence>
<organism evidence="2 3">
    <name type="scientific">Pseudofulvimonas gallinarii</name>
    <dbReference type="NCBI Taxonomy" id="634155"/>
    <lineage>
        <taxon>Bacteria</taxon>
        <taxon>Pseudomonadati</taxon>
        <taxon>Pseudomonadota</taxon>
        <taxon>Gammaproteobacteria</taxon>
        <taxon>Lysobacterales</taxon>
        <taxon>Rhodanobacteraceae</taxon>
        <taxon>Pseudofulvimonas</taxon>
    </lineage>
</organism>
<gene>
    <name evidence="2" type="ORF">EDC25_11329</name>
</gene>
<evidence type="ECO:0000313" key="2">
    <source>
        <dbReference type="EMBL" id="TCS97356.1"/>
    </source>
</evidence>
<dbReference type="Pfam" id="PF08808">
    <property type="entry name" value="RES"/>
    <property type="match status" value="1"/>
</dbReference>
<dbReference type="EMBL" id="SMAF01000013">
    <property type="protein sequence ID" value="TCS97356.1"/>
    <property type="molecule type" value="Genomic_DNA"/>
</dbReference>
<keyword evidence="3" id="KW-1185">Reference proteome</keyword>
<dbReference type="Proteomes" id="UP000294599">
    <property type="component" value="Unassembled WGS sequence"/>
</dbReference>
<dbReference type="AlphaFoldDB" id="A0A4R3LIF5"/>
<dbReference type="InterPro" id="IPR014914">
    <property type="entry name" value="RES_dom"/>
</dbReference>